<reference evidence="1" key="1">
    <citation type="submission" date="2022-10" db="EMBL/GenBank/DDBJ databases">
        <authorList>
            <person name="Hyden B.L."/>
            <person name="Feng K."/>
            <person name="Yates T."/>
            <person name="Jawdy S."/>
            <person name="Smart L.B."/>
            <person name="Muchero W."/>
        </authorList>
    </citation>
    <scope>NUCLEOTIDE SEQUENCE</scope>
    <source>
        <tissue evidence="1">Shoot tip</tissue>
    </source>
</reference>
<proteinExistence type="predicted"/>
<protein>
    <submittedName>
        <fullName evidence="1">Uncharacterized protein</fullName>
    </submittedName>
</protein>
<accession>A0ABQ9C5Y4</accession>
<feature type="non-terminal residue" evidence="1">
    <location>
        <position position="30"/>
    </location>
</feature>
<dbReference type="EMBL" id="JAPFFI010000005">
    <property type="protein sequence ID" value="KAJ6393792.1"/>
    <property type="molecule type" value="Genomic_DNA"/>
</dbReference>
<name>A0ABQ9C5Y4_9ROSI</name>
<dbReference type="Proteomes" id="UP001141253">
    <property type="component" value="Chromosome 1"/>
</dbReference>
<reference evidence="1" key="2">
    <citation type="journal article" date="2023" name="Int. J. Mol. Sci.">
        <title>De Novo Assembly and Annotation of 11 Diverse Shrub Willow (Salix) Genomes Reveals Novel Gene Organization in Sex-Linked Regions.</title>
        <authorList>
            <person name="Hyden B."/>
            <person name="Feng K."/>
            <person name="Yates T.B."/>
            <person name="Jawdy S."/>
            <person name="Cereghino C."/>
            <person name="Smart L.B."/>
            <person name="Muchero W."/>
        </authorList>
    </citation>
    <scope>NUCLEOTIDE SEQUENCE</scope>
    <source>
        <tissue evidence="1">Shoot tip</tissue>
    </source>
</reference>
<comment type="caution">
    <text evidence="1">The sequence shown here is derived from an EMBL/GenBank/DDBJ whole genome shotgun (WGS) entry which is preliminary data.</text>
</comment>
<evidence type="ECO:0000313" key="2">
    <source>
        <dbReference type="Proteomes" id="UP001141253"/>
    </source>
</evidence>
<organism evidence="1 2">
    <name type="scientific">Salix suchowensis</name>
    <dbReference type="NCBI Taxonomy" id="1278906"/>
    <lineage>
        <taxon>Eukaryota</taxon>
        <taxon>Viridiplantae</taxon>
        <taxon>Streptophyta</taxon>
        <taxon>Embryophyta</taxon>
        <taxon>Tracheophyta</taxon>
        <taxon>Spermatophyta</taxon>
        <taxon>Magnoliopsida</taxon>
        <taxon>eudicotyledons</taxon>
        <taxon>Gunneridae</taxon>
        <taxon>Pentapetalae</taxon>
        <taxon>rosids</taxon>
        <taxon>fabids</taxon>
        <taxon>Malpighiales</taxon>
        <taxon>Salicaceae</taxon>
        <taxon>Saliceae</taxon>
        <taxon>Salix</taxon>
    </lineage>
</organism>
<gene>
    <name evidence="1" type="ORF">OIU77_023099</name>
</gene>
<keyword evidence="2" id="KW-1185">Reference proteome</keyword>
<evidence type="ECO:0000313" key="1">
    <source>
        <dbReference type="EMBL" id="KAJ6393792.1"/>
    </source>
</evidence>
<sequence length="30" mass="3575">MTCVYGKQRCTLWYYLLLSVQLEELLIPTP</sequence>